<gene>
    <name evidence="2" type="ORF">KJI95_18635</name>
</gene>
<dbReference type="EMBL" id="JAHEPS010000014">
    <property type="protein sequence ID" value="MBT1446515.1"/>
    <property type="molecule type" value="Genomic_DNA"/>
</dbReference>
<dbReference type="RefSeq" id="WP_214508713.1">
    <property type="nucleotide sequence ID" value="NZ_JAHEPS010000014.1"/>
</dbReference>
<reference evidence="2 3" key="1">
    <citation type="submission" date="2021-05" db="EMBL/GenBank/DDBJ databases">
        <title>Shewanella sp. JM162201.</title>
        <authorList>
            <person name="Xu S."/>
            <person name="Li A."/>
        </authorList>
    </citation>
    <scope>NUCLEOTIDE SEQUENCE [LARGE SCALE GENOMIC DNA]</scope>
    <source>
        <strain evidence="2 3">JM162201</strain>
    </source>
</reference>
<proteinExistence type="predicted"/>
<evidence type="ECO:0000313" key="3">
    <source>
        <dbReference type="Proteomes" id="UP001195903"/>
    </source>
</evidence>
<feature type="region of interest" description="Disordered" evidence="1">
    <location>
        <begin position="226"/>
        <end position="270"/>
    </location>
</feature>
<keyword evidence="3" id="KW-1185">Reference proteome</keyword>
<sequence length="270" mass="30455">MTSITQVRRLHRLLAPIIGLQLLLWSLSGAYMVLTNISDIHGDFLISEPQLAIEIEKVSYSFAAVGAQFPDATQIRLKQTSSGPVYLLRSQGRPLAISARTGEPLPIPDEAQIRSYAKLVYTSDDSIISVTKFEDTAPAEINPRLLPLWRVDFDAPLVPSLYFSATTGELVGKRHHGWRLFDIMWMLHIMDYDTRENIHNNLLRIASALALLLALSGSVLAWRSIRAPQPPGNEREEDEQQGVKQQRAEQQGDRKPRDRKPRDRQQGAEQ</sequence>
<name>A0ABS5V7U0_9GAMM</name>
<dbReference type="Proteomes" id="UP001195903">
    <property type="component" value="Unassembled WGS sequence"/>
</dbReference>
<comment type="caution">
    <text evidence="2">The sequence shown here is derived from an EMBL/GenBank/DDBJ whole genome shotgun (WGS) entry which is preliminary data.</text>
</comment>
<organism evidence="2 3">
    <name type="scientific">Shewanella jiangmenensis</name>
    <dbReference type="NCBI Taxonomy" id="2837387"/>
    <lineage>
        <taxon>Bacteria</taxon>
        <taxon>Pseudomonadati</taxon>
        <taxon>Pseudomonadota</taxon>
        <taxon>Gammaproteobacteria</taxon>
        <taxon>Alteromonadales</taxon>
        <taxon>Shewanellaceae</taxon>
        <taxon>Shewanella</taxon>
    </lineage>
</organism>
<evidence type="ECO:0000313" key="2">
    <source>
        <dbReference type="EMBL" id="MBT1446515.1"/>
    </source>
</evidence>
<accession>A0ABS5V7U0</accession>
<evidence type="ECO:0000256" key="1">
    <source>
        <dbReference type="SAM" id="MobiDB-lite"/>
    </source>
</evidence>
<evidence type="ECO:0008006" key="4">
    <source>
        <dbReference type="Google" id="ProtNLM"/>
    </source>
</evidence>
<protein>
    <recommendedName>
        <fullName evidence="4">PepSY-associated TM helix</fullName>
    </recommendedName>
</protein>
<feature type="compositionally biased region" description="Basic and acidic residues" evidence="1">
    <location>
        <begin position="246"/>
        <end position="270"/>
    </location>
</feature>